<keyword evidence="2" id="KW-1185">Reference proteome</keyword>
<dbReference type="EMBL" id="BAABJH010000001">
    <property type="protein sequence ID" value="GAA4891364.1"/>
    <property type="molecule type" value="Genomic_DNA"/>
</dbReference>
<evidence type="ECO:0000313" key="2">
    <source>
        <dbReference type="Proteomes" id="UP001500433"/>
    </source>
</evidence>
<protein>
    <submittedName>
        <fullName evidence="1">Uncharacterized protein</fullName>
    </submittedName>
</protein>
<proteinExistence type="predicted"/>
<sequence length="586" mass="67675">MLKKVYTKTDKYPQTPAFEQKTSLDFIQLTVKEKNYKKLKRKRDKALTAGILETNENDYVPATITFNGKDYKAEIRLKGDWTDHLKDDKWSFRVKLKNDQTILGMRKFSIHNPKTRLFINEWLLHKAIKKEDLIGLRYHFIEGSIHIKKENSSQYISKNVGVYALEETFDKRTIESNKRKESIILKFSEDYWWQEVKKSIEVGSTKGMSWNKFMDQQLDINNNLRVMTFSEDKVLADSTMLNYFKLSKNLIEDLRKGNLTIDKVFDVKELALQNAILNLFGAAHGNYIINVRFYYNPITSMLEPITFDGNAGVKLKKYQHFLFANQQKDSVYLKALANALYKVSKPTFLNSLIEENKEEISFYSEIIKKEFKVKGIAVQNLKYNQNILKKELERLIIKFNIKNIPIEKDSNLAVKKIIKPKLTSWINNGSQLLKTAVKRNNEDVYTITRKSNSKPAYSVIANNNTAYGETYKASILVKKGDLSPYFGLRVQGQFPNRVDAIFNLNNGVLKEVKSFGDFNREQATIKALGNGWYKCEVSVKVKSNNVSIILGPTSGEKKVNNWEGITNTINNVNIIPSSLTLQKMMK</sequence>
<gene>
    <name evidence="1" type="ORF">GCM10023311_14650</name>
</gene>
<evidence type="ECO:0000313" key="1">
    <source>
        <dbReference type="EMBL" id="GAA4891364.1"/>
    </source>
</evidence>
<organism evidence="1 2">
    <name type="scientific">Flaviramulus aquimarinus</name>
    <dbReference type="NCBI Taxonomy" id="1170456"/>
    <lineage>
        <taxon>Bacteria</taxon>
        <taxon>Pseudomonadati</taxon>
        <taxon>Bacteroidota</taxon>
        <taxon>Flavobacteriia</taxon>
        <taxon>Flavobacteriales</taxon>
        <taxon>Flavobacteriaceae</taxon>
        <taxon>Flaviramulus</taxon>
    </lineage>
</organism>
<comment type="caution">
    <text evidence="1">The sequence shown here is derived from an EMBL/GenBank/DDBJ whole genome shotgun (WGS) entry which is preliminary data.</text>
</comment>
<dbReference type="Proteomes" id="UP001500433">
    <property type="component" value="Unassembled WGS sequence"/>
</dbReference>
<name>A0ABP9F2J3_9FLAO</name>
<reference evidence="2" key="1">
    <citation type="journal article" date="2019" name="Int. J. Syst. Evol. Microbiol.">
        <title>The Global Catalogue of Microorganisms (GCM) 10K type strain sequencing project: providing services to taxonomists for standard genome sequencing and annotation.</title>
        <authorList>
            <consortium name="The Broad Institute Genomics Platform"/>
            <consortium name="The Broad Institute Genome Sequencing Center for Infectious Disease"/>
            <person name="Wu L."/>
            <person name="Ma J."/>
        </authorList>
    </citation>
    <scope>NUCLEOTIDE SEQUENCE [LARGE SCALE GENOMIC DNA]</scope>
    <source>
        <strain evidence="2">JCM 18274</strain>
    </source>
</reference>
<accession>A0ABP9F2J3</accession>